<dbReference type="EMBL" id="AP010904">
    <property type="protein sequence ID" value="BAH74263.1"/>
    <property type="molecule type" value="Genomic_DNA"/>
</dbReference>
<dbReference type="AlphaFoldDB" id="C4XJ99"/>
<gene>
    <name evidence="1" type="ordered locus">DMR_07720</name>
</gene>
<name>C4XJ99_SOLM1</name>
<keyword evidence="2" id="KW-1185">Reference proteome</keyword>
<protein>
    <recommendedName>
        <fullName evidence="3">SH3b domain-containing protein</fullName>
    </recommendedName>
</protein>
<evidence type="ECO:0000313" key="1">
    <source>
        <dbReference type="EMBL" id="BAH74263.1"/>
    </source>
</evidence>
<evidence type="ECO:0008006" key="3">
    <source>
        <dbReference type="Google" id="ProtNLM"/>
    </source>
</evidence>
<proteinExistence type="predicted"/>
<dbReference type="KEGG" id="dma:DMR_07720"/>
<sequence>MFSKIRKSTMTTTTYTMRRRLVLGWLLGAVVMLGGCLGGKTASGPVDPASVYTVSAPLANLLACPSLTCDVLEDLHDGDRVSVMTVVPGGWLEVRALASGKQGFLLARLLARP</sequence>
<dbReference type="eggNOG" id="ENOG5032DC2">
    <property type="taxonomic scope" value="Bacteria"/>
</dbReference>
<accession>C4XJ99</accession>
<evidence type="ECO:0000313" key="2">
    <source>
        <dbReference type="Proteomes" id="UP000009071"/>
    </source>
</evidence>
<dbReference type="Proteomes" id="UP000009071">
    <property type="component" value="Chromosome"/>
</dbReference>
<reference evidence="1 2" key="1">
    <citation type="journal article" date="2009" name="Genome Res.">
        <title>Whole genome sequence of Desulfovibrio magneticus strain RS-1 revealed common gene clusters in magnetotactic bacteria.</title>
        <authorList>
            <person name="Nakazawa H."/>
            <person name="Arakaki A."/>
            <person name="Narita-Yamada S."/>
            <person name="Yashiro I."/>
            <person name="Jinno K."/>
            <person name="Aoki N."/>
            <person name="Tsuruyama A."/>
            <person name="Okamura Y."/>
            <person name="Tanikawa S."/>
            <person name="Fujita N."/>
            <person name="Takeyama H."/>
            <person name="Matsunaga T."/>
        </authorList>
    </citation>
    <scope>NUCLEOTIDE SEQUENCE [LARGE SCALE GENOMIC DNA]</scope>
    <source>
        <strain evidence="2">ATCC 700980 / DSM 13731 / RS-1</strain>
    </source>
</reference>
<organism evidence="1 2">
    <name type="scientific">Solidesulfovibrio magneticus (strain ATCC 700980 / DSM 13731 / RS-1)</name>
    <name type="common">Desulfovibrio magneticus</name>
    <dbReference type="NCBI Taxonomy" id="573370"/>
    <lineage>
        <taxon>Bacteria</taxon>
        <taxon>Pseudomonadati</taxon>
        <taxon>Thermodesulfobacteriota</taxon>
        <taxon>Desulfovibrionia</taxon>
        <taxon>Desulfovibrionales</taxon>
        <taxon>Desulfovibrionaceae</taxon>
        <taxon>Solidesulfovibrio</taxon>
    </lineage>
</organism>
<dbReference type="HOGENOM" id="CLU_2329235_0_0_7"/>